<keyword evidence="3 6" id="KW-0547">Nucleotide-binding</keyword>
<evidence type="ECO:0000256" key="4">
    <source>
        <dbReference type="ARBA" id="ARBA00022840"/>
    </source>
</evidence>
<evidence type="ECO:0000259" key="7">
    <source>
        <dbReference type="Pfam" id="PF01171"/>
    </source>
</evidence>
<evidence type="ECO:0000256" key="6">
    <source>
        <dbReference type="HAMAP-Rule" id="MF_01161"/>
    </source>
</evidence>
<dbReference type="GO" id="GO:0005737">
    <property type="term" value="C:cytoplasm"/>
    <property type="evidence" value="ECO:0007669"/>
    <property type="project" value="UniProtKB-SubCell"/>
</dbReference>
<dbReference type="EMBL" id="DVOL01000076">
    <property type="protein sequence ID" value="HIV11101.1"/>
    <property type="molecule type" value="Genomic_DNA"/>
</dbReference>
<dbReference type="InterPro" id="IPR012094">
    <property type="entry name" value="tRNA_Ile_lys_synt"/>
</dbReference>
<accession>A0A9D1NQR9</accession>
<evidence type="ECO:0000313" key="9">
    <source>
        <dbReference type="Proteomes" id="UP000823960"/>
    </source>
</evidence>
<keyword evidence="2 6" id="KW-0819">tRNA processing</keyword>
<feature type="binding site" evidence="6">
    <location>
        <begin position="31"/>
        <end position="36"/>
    </location>
    <ligand>
        <name>ATP</name>
        <dbReference type="ChEBI" id="CHEBI:30616"/>
    </ligand>
</feature>
<reference evidence="8" key="2">
    <citation type="journal article" date="2021" name="PeerJ">
        <title>Extensive microbial diversity within the chicken gut microbiome revealed by metagenomics and culture.</title>
        <authorList>
            <person name="Gilroy R."/>
            <person name="Ravi A."/>
            <person name="Getino M."/>
            <person name="Pursley I."/>
            <person name="Horton D.L."/>
            <person name="Alikhan N.F."/>
            <person name="Baker D."/>
            <person name="Gharbi K."/>
            <person name="Hall N."/>
            <person name="Watson M."/>
            <person name="Adriaenssens E.M."/>
            <person name="Foster-Nyarko E."/>
            <person name="Jarju S."/>
            <person name="Secka A."/>
            <person name="Antonio M."/>
            <person name="Oren A."/>
            <person name="Chaudhuri R.R."/>
            <person name="La Ragione R."/>
            <person name="Hildebrand F."/>
            <person name="Pallen M.J."/>
        </authorList>
    </citation>
    <scope>NUCLEOTIDE SEQUENCE</scope>
    <source>
        <strain evidence="8">1370</strain>
    </source>
</reference>
<comment type="similarity">
    <text evidence="6">Belongs to the tRNA(Ile)-lysidine synthase family.</text>
</comment>
<proteinExistence type="inferred from homology"/>
<evidence type="ECO:0000313" key="8">
    <source>
        <dbReference type="EMBL" id="HIV11101.1"/>
    </source>
</evidence>
<evidence type="ECO:0000256" key="1">
    <source>
        <dbReference type="ARBA" id="ARBA00022598"/>
    </source>
</evidence>
<dbReference type="HAMAP" id="MF_01161">
    <property type="entry name" value="tRNA_Ile_lys_synt"/>
    <property type="match status" value="1"/>
</dbReference>
<dbReference type="Proteomes" id="UP000823960">
    <property type="component" value="Unassembled WGS sequence"/>
</dbReference>
<dbReference type="NCBIfam" id="TIGR02432">
    <property type="entry name" value="lysidine_TilS_N"/>
    <property type="match status" value="1"/>
</dbReference>
<dbReference type="GO" id="GO:0005524">
    <property type="term" value="F:ATP binding"/>
    <property type="evidence" value="ECO:0007669"/>
    <property type="project" value="UniProtKB-UniRule"/>
</dbReference>
<protein>
    <recommendedName>
        <fullName evidence="6">tRNA(Ile)-lysidine synthase</fullName>
        <ecNumber evidence="6">6.3.4.19</ecNumber>
    </recommendedName>
    <alternativeName>
        <fullName evidence="6">tRNA(Ile)-2-lysyl-cytidine synthase</fullName>
    </alternativeName>
    <alternativeName>
        <fullName evidence="6">tRNA(Ile)-lysidine synthetase</fullName>
    </alternativeName>
</protein>
<organism evidence="8 9">
    <name type="scientific">Candidatus Faeciplasma avium</name>
    <dbReference type="NCBI Taxonomy" id="2840798"/>
    <lineage>
        <taxon>Bacteria</taxon>
        <taxon>Bacillati</taxon>
        <taxon>Bacillota</taxon>
        <taxon>Clostridia</taxon>
        <taxon>Eubacteriales</taxon>
        <taxon>Oscillospiraceae</taxon>
        <taxon>Oscillospiraceae incertae sedis</taxon>
        <taxon>Candidatus Faeciplasma</taxon>
    </lineage>
</organism>
<dbReference type="InterPro" id="IPR012795">
    <property type="entry name" value="tRNA_Ile_lys_synt_N"/>
</dbReference>
<keyword evidence="1 6" id="KW-0436">Ligase</keyword>
<dbReference type="InterPro" id="IPR011063">
    <property type="entry name" value="TilS/TtcA_N"/>
</dbReference>
<dbReference type="SUPFAM" id="SSF52402">
    <property type="entry name" value="Adenine nucleotide alpha hydrolases-like"/>
    <property type="match status" value="1"/>
</dbReference>
<comment type="catalytic activity">
    <reaction evidence="5 6">
        <text>cytidine(34) in tRNA(Ile2) + L-lysine + ATP = lysidine(34) in tRNA(Ile2) + AMP + diphosphate + H(+)</text>
        <dbReference type="Rhea" id="RHEA:43744"/>
        <dbReference type="Rhea" id="RHEA-COMP:10625"/>
        <dbReference type="Rhea" id="RHEA-COMP:10670"/>
        <dbReference type="ChEBI" id="CHEBI:15378"/>
        <dbReference type="ChEBI" id="CHEBI:30616"/>
        <dbReference type="ChEBI" id="CHEBI:32551"/>
        <dbReference type="ChEBI" id="CHEBI:33019"/>
        <dbReference type="ChEBI" id="CHEBI:82748"/>
        <dbReference type="ChEBI" id="CHEBI:83665"/>
        <dbReference type="ChEBI" id="CHEBI:456215"/>
        <dbReference type="EC" id="6.3.4.19"/>
    </reaction>
</comment>
<comment type="domain">
    <text evidence="6">The N-terminal region contains the highly conserved SGGXDS motif, predicted to be a P-loop motif involved in ATP binding.</text>
</comment>
<dbReference type="PANTHER" id="PTHR43033">
    <property type="entry name" value="TRNA(ILE)-LYSIDINE SYNTHASE-RELATED"/>
    <property type="match status" value="1"/>
</dbReference>
<evidence type="ECO:0000256" key="3">
    <source>
        <dbReference type="ARBA" id="ARBA00022741"/>
    </source>
</evidence>
<dbReference type="PANTHER" id="PTHR43033:SF1">
    <property type="entry name" value="TRNA(ILE)-LYSIDINE SYNTHASE-RELATED"/>
    <property type="match status" value="1"/>
</dbReference>
<sequence length="440" mass="49040">MQSFENNVLETIRSYNMLHEGKSRRVTVALSGGADSVSLLAVLLRLGFDVDCVHVNHCLRGSESDRDEEFCKDLCRSLGVDIRVERVEVRRYCEANRLSIEEGARKLRYEILEGLSPSLIATAHNLDDCLETTLFNLTRGCGLSGITGIPPVRGRIIRPLIRTSREDIERYLDELGLGFVTDSTNLVDDCSRNIIRLKVLPELKRLNPSLLKTYRCELSGFESARDYISAEAKKLFKKNKNGFWELGSACGDAVLCEAIRLILKDEGITPSSYRIGVVKELVRSDGRVNIAGGVYVRGCSGRISFERDEAELYIPSRLLGDVCFGGRRVEFTEISQFDISCYNNTEIKFLMDADLLKGPTVLRSYKGSERIRLAKKGFSQEIKKLLSVYPAGSRKGALVISDSEGAVFVEGFGVCERLMCTRETKTAIRVEIAPPCGFGD</sequence>
<keyword evidence="6" id="KW-0963">Cytoplasm</keyword>
<name>A0A9D1NQR9_9FIRM</name>
<dbReference type="GO" id="GO:0032267">
    <property type="term" value="F:tRNA(Ile)-lysidine synthase activity"/>
    <property type="evidence" value="ECO:0007669"/>
    <property type="project" value="UniProtKB-EC"/>
</dbReference>
<dbReference type="GO" id="GO:0006400">
    <property type="term" value="P:tRNA modification"/>
    <property type="evidence" value="ECO:0007669"/>
    <property type="project" value="UniProtKB-UniRule"/>
</dbReference>
<dbReference type="CDD" id="cd01992">
    <property type="entry name" value="TilS_N"/>
    <property type="match status" value="1"/>
</dbReference>
<evidence type="ECO:0000256" key="5">
    <source>
        <dbReference type="ARBA" id="ARBA00048539"/>
    </source>
</evidence>
<gene>
    <name evidence="6 8" type="primary">tilS</name>
    <name evidence="8" type="ORF">IAD28_05365</name>
</gene>
<feature type="domain" description="tRNA(Ile)-lysidine/2-thiocytidine synthase N-terminal" evidence="7">
    <location>
        <begin position="26"/>
        <end position="196"/>
    </location>
</feature>
<dbReference type="InterPro" id="IPR014729">
    <property type="entry name" value="Rossmann-like_a/b/a_fold"/>
</dbReference>
<evidence type="ECO:0000256" key="2">
    <source>
        <dbReference type="ARBA" id="ARBA00022694"/>
    </source>
</evidence>
<dbReference type="Gene3D" id="3.40.50.620">
    <property type="entry name" value="HUPs"/>
    <property type="match status" value="1"/>
</dbReference>
<comment type="caution">
    <text evidence="8">The sequence shown here is derived from an EMBL/GenBank/DDBJ whole genome shotgun (WGS) entry which is preliminary data.</text>
</comment>
<keyword evidence="4 6" id="KW-0067">ATP-binding</keyword>
<dbReference type="AlphaFoldDB" id="A0A9D1NQR9"/>
<dbReference type="Pfam" id="PF01171">
    <property type="entry name" value="ATP_bind_3"/>
    <property type="match status" value="1"/>
</dbReference>
<reference evidence="8" key="1">
    <citation type="submission" date="2020-10" db="EMBL/GenBank/DDBJ databases">
        <authorList>
            <person name="Gilroy R."/>
        </authorList>
    </citation>
    <scope>NUCLEOTIDE SEQUENCE</scope>
    <source>
        <strain evidence="8">1370</strain>
    </source>
</reference>
<comment type="subcellular location">
    <subcellularLocation>
        <location evidence="6">Cytoplasm</location>
    </subcellularLocation>
</comment>
<dbReference type="EC" id="6.3.4.19" evidence="6"/>
<comment type="function">
    <text evidence="6">Ligates lysine onto the cytidine present at position 34 of the AUA codon-specific tRNA(Ile) that contains the anticodon CAU, in an ATP-dependent manner. Cytidine is converted to lysidine, thus changing the amino acid specificity of the tRNA from methionine to isoleucine.</text>
</comment>